<dbReference type="HOGENOM" id="CLU_1204223_0_0_11"/>
<dbReference type="STRING" id="477245.TU94_05500"/>
<dbReference type="InterPro" id="IPR012223">
    <property type="entry name" value="TEII"/>
</dbReference>
<dbReference type="OrthoDB" id="8480037at2"/>
<dbReference type="PANTHER" id="PTHR11487">
    <property type="entry name" value="THIOESTERASE"/>
    <property type="match status" value="1"/>
</dbReference>
<dbReference type="SUPFAM" id="SSF53474">
    <property type="entry name" value="alpha/beta-Hydrolases"/>
    <property type="match status" value="1"/>
</dbReference>
<protein>
    <recommendedName>
        <fullName evidence="2">Thioesterase domain-containing protein</fullName>
    </recommendedName>
</protein>
<dbReference type="RefSeq" id="WP_044379836.1">
    <property type="nucleotide sequence ID" value="NZ_CP010849.1"/>
</dbReference>
<evidence type="ECO:0000313" key="4">
    <source>
        <dbReference type="Proteomes" id="UP000032234"/>
    </source>
</evidence>
<dbReference type="EMBL" id="CP010849">
    <property type="protein sequence ID" value="AJP01004.1"/>
    <property type="molecule type" value="Genomic_DNA"/>
</dbReference>
<dbReference type="Pfam" id="PF00975">
    <property type="entry name" value="Thioesterase"/>
    <property type="match status" value="1"/>
</dbReference>
<dbReference type="InterPro" id="IPR001031">
    <property type="entry name" value="Thioesterase"/>
</dbReference>
<dbReference type="Proteomes" id="UP000032234">
    <property type="component" value="Chromosome"/>
</dbReference>
<dbReference type="KEGG" id="scw:TU94_05500"/>
<name>A0A0C5FYN5_9ACTN</name>
<comment type="similarity">
    <text evidence="1">Belongs to the thioesterase family.</text>
</comment>
<reference evidence="3 4" key="1">
    <citation type="submission" date="2015-02" db="EMBL/GenBank/DDBJ databases">
        <title>Genome sequence of thermotolerant Streptomyces cyaneogriseus subsp. Noncyanogenus NMWT1, the producer of nematocidal antibiotics nemadectin.</title>
        <authorList>
            <person name="Wang H."/>
            <person name="Li C."/>
            <person name="Xiang W."/>
            <person name="Wang X."/>
        </authorList>
    </citation>
    <scope>NUCLEOTIDE SEQUENCE [LARGE SCALE GENOMIC DNA]</scope>
    <source>
        <strain evidence="3 4">NMWT 1</strain>
    </source>
</reference>
<keyword evidence="4" id="KW-1185">Reference proteome</keyword>
<dbReference type="PANTHER" id="PTHR11487:SF0">
    <property type="entry name" value="S-ACYL FATTY ACID SYNTHASE THIOESTERASE, MEDIUM CHAIN"/>
    <property type="match status" value="1"/>
</dbReference>
<proteinExistence type="inferred from homology"/>
<dbReference type="Gene3D" id="3.40.50.1820">
    <property type="entry name" value="alpha/beta hydrolase"/>
    <property type="match status" value="1"/>
</dbReference>
<dbReference type="AlphaFoldDB" id="A0A0C5FYN5"/>
<evidence type="ECO:0000259" key="2">
    <source>
        <dbReference type="Pfam" id="PF00975"/>
    </source>
</evidence>
<gene>
    <name evidence="3" type="ORF">TU94_05500</name>
</gene>
<dbReference type="InterPro" id="IPR029058">
    <property type="entry name" value="AB_hydrolase_fold"/>
</dbReference>
<evidence type="ECO:0000256" key="1">
    <source>
        <dbReference type="ARBA" id="ARBA00007169"/>
    </source>
</evidence>
<feature type="domain" description="Thioesterase" evidence="2">
    <location>
        <begin position="6"/>
        <end position="224"/>
    </location>
</feature>
<organism evidence="3 4">
    <name type="scientific">Streptomyces cyaneogriseus subsp. noncyanogenus</name>
    <dbReference type="NCBI Taxonomy" id="477245"/>
    <lineage>
        <taxon>Bacteria</taxon>
        <taxon>Bacillati</taxon>
        <taxon>Actinomycetota</taxon>
        <taxon>Actinomycetes</taxon>
        <taxon>Kitasatosporales</taxon>
        <taxon>Streptomycetaceae</taxon>
        <taxon>Streptomyces</taxon>
    </lineage>
</organism>
<dbReference type="GO" id="GO:0008610">
    <property type="term" value="P:lipid biosynthetic process"/>
    <property type="evidence" value="ECO:0007669"/>
    <property type="project" value="TreeGrafter"/>
</dbReference>
<evidence type="ECO:0000313" key="3">
    <source>
        <dbReference type="EMBL" id="AJP01004.1"/>
    </source>
</evidence>
<dbReference type="PATRIC" id="fig|477245.3.peg.1204"/>
<accession>A0A0C5FYN5</accession>
<sequence length="230" mass="23850">MAGPDVVVFPGAGSFGGEFKELLAALDPAAWVVRYPGRYGKDFGTPAASFEDAVAACADQVLRRASAAPLLVGHSFGAYVAYAAAARLAEQDHAVAGLVALGATAPHLVTVDEAALRGLPETAAYLESIDPRLLPDDGSDGWREVVVEAARGDLLLLKEFTAAPHRKVGCPVAVAYGASDPLVTGAGAAAWAEATGGDCTWRVFPGGHSDLLSSPRTTAWLREVRRRAAE</sequence>